<evidence type="ECO:0000313" key="1">
    <source>
        <dbReference type="EMBL" id="CAD7426193.1"/>
    </source>
</evidence>
<accession>A0A7R9E4E5</accession>
<name>A0A7R9E4E5_9NEOP</name>
<dbReference type="AlphaFoldDB" id="A0A7R9E4E5"/>
<organism evidence="1">
    <name type="scientific">Timema monikensis</name>
    <dbReference type="NCBI Taxonomy" id="170555"/>
    <lineage>
        <taxon>Eukaryota</taxon>
        <taxon>Metazoa</taxon>
        <taxon>Ecdysozoa</taxon>
        <taxon>Arthropoda</taxon>
        <taxon>Hexapoda</taxon>
        <taxon>Insecta</taxon>
        <taxon>Pterygota</taxon>
        <taxon>Neoptera</taxon>
        <taxon>Polyneoptera</taxon>
        <taxon>Phasmatodea</taxon>
        <taxon>Timematodea</taxon>
        <taxon>Timematoidea</taxon>
        <taxon>Timematidae</taxon>
        <taxon>Timema</taxon>
    </lineage>
</organism>
<dbReference type="EMBL" id="OB793132">
    <property type="protein sequence ID" value="CAD7426193.1"/>
    <property type="molecule type" value="Genomic_DNA"/>
</dbReference>
<protein>
    <submittedName>
        <fullName evidence="1">Uncharacterized protein</fullName>
    </submittedName>
</protein>
<reference evidence="1" key="1">
    <citation type="submission" date="2020-11" db="EMBL/GenBank/DDBJ databases">
        <authorList>
            <person name="Tran Van P."/>
        </authorList>
    </citation>
    <scope>NUCLEOTIDE SEQUENCE</scope>
</reference>
<sequence>MASLVLTESSQLTSDSQHLVVAIQRDFSAFVCGVAAVVEEWCAKSSSWQYTNKGQSALGYTNTNIEMPRLVGIPGCGKRGSVLGSKKELLVASKNQQRYKIVLETIIHSPEGKGSNAFSFLHSILSSKFLVNVVVLAEVLELTDLGLEVTGREDVLKAMHLVEVTLAGLREKLLPEVKEGFINQINMCRDRGLNPGPPAQKSDTLPLDLQVTKEVGLQSPSGFIVTFVSPNGFSLFLHEKLDMLSPSNATCHNLDFICLFQLDMMSPSNAPCHNLDFICLFQLDMMSSSNAPCHDLDFICLFQLDMMSSSNAPCHNLYFICLFQLDMMSSNAPCHDLDCSCVGLR</sequence>
<gene>
    <name evidence="1" type="ORF">TMSB3V08_LOCUS3086</name>
</gene>
<proteinExistence type="predicted"/>